<gene>
    <name evidence="9" type="ORF">ZOSMA_163G00090</name>
</gene>
<dbReference type="GO" id="GO:0005886">
    <property type="term" value="C:plasma membrane"/>
    <property type="evidence" value="ECO:0000318"/>
    <property type="project" value="GO_Central"/>
</dbReference>
<sequence length="378" mass="41014">MSIFFYEDFYTFLVDKKMDQRFQNFTSAVMLAVSNTPCRGAESMEASNCLDEGQALPLKMIAIVSILFAGILGVGFPLIGNKRKFLAIDSDIFLIFKSFAAGVILATGFVHMLPDGEQALMDPCLPKFPWSNFPFSGFIAMMASLVTLLADYLGTLFYTEKHKKEQKMKRAVDSGNDRPVAADDDMIIVTVRPTDEDPNSVPVLEQNPGDHACHSSHIRNVVVSQIMEFGIVSHSVIIGLSLGLSHSPCTIRPLIAALSFHQFFEGFALGGCISQAQLSNLATSLMATFFSVTTPIGIGLGIVLSSFYNADSPRSLIVEGIFDCISAGILIYMALVDLIATDFLSRNMSSNSSASLKLFSFIALFLGAGSMSLLALWA</sequence>
<accession>A0A0K9PW37</accession>
<feature type="transmembrane region" description="Helical" evidence="8">
    <location>
        <begin position="320"/>
        <end position="344"/>
    </location>
</feature>
<feature type="transmembrane region" description="Helical" evidence="8">
    <location>
        <begin position="285"/>
        <end position="308"/>
    </location>
</feature>
<evidence type="ECO:0000256" key="3">
    <source>
        <dbReference type="ARBA" id="ARBA00022448"/>
    </source>
</evidence>
<evidence type="ECO:0000256" key="5">
    <source>
        <dbReference type="ARBA" id="ARBA00022989"/>
    </source>
</evidence>
<comment type="caution">
    <text evidence="9">The sequence shown here is derived from an EMBL/GenBank/DDBJ whole genome shotgun (WGS) entry which is preliminary data.</text>
</comment>
<evidence type="ECO:0000256" key="8">
    <source>
        <dbReference type="RuleBase" id="RU362088"/>
    </source>
</evidence>
<feature type="transmembrane region" description="Helical" evidence="8">
    <location>
        <begin position="356"/>
        <end position="377"/>
    </location>
</feature>
<dbReference type="NCBIfam" id="TIGR00820">
    <property type="entry name" value="zip"/>
    <property type="match status" value="1"/>
</dbReference>
<dbReference type="OMA" id="MIHECLA"/>
<comment type="similarity">
    <text evidence="2 8">Belongs to the ZIP transporter (TC 2.A.5) family.</text>
</comment>
<protein>
    <submittedName>
        <fullName evidence="9">Putative Zinc transporter 7, ZRT/IRT-like protein 7</fullName>
    </submittedName>
</protein>
<feature type="transmembrane region" description="Helical" evidence="8">
    <location>
        <begin position="133"/>
        <end position="159"/>
    </location>
</feature>
<dbReference type="GO" id="GO:0071577">
    <property type="term" value="P:zinc ion transmembrane transport"/>
    <property type="evidence" value="ECO:0000318"/>
    <property type="project" value="GO_Central"/>
</dbReference>
<dbReference type="InterPro" id="IPR003689">
    <property type="entry name" value="ZIP"/>
</dbReference>
<name>A0A0K9PW37_ZOSMR</name>
<keyword evidence="4 8" id="KW-0812">Transmembrane</keyword>
<dbReference type="PANTHER" id="PTHR11040:SF44">
    <property type="entry name" value="PROTEIN ZNTC-RELATED"/>
    <property type="match status" value="1"/>
</dbReference>
<dbReference type="GO" id="GO:0005385">
    <property type="term" value="F:zinc ion transmembrane transporter activity"/>
    <property type="evidence" value="ECO:0000318"/>
    <property type="project" value="GO_Central"/>
</dbReference>
<keyword evidence="10" id="KW-1185">Reference proteome</keyword>
<keyword evidence="6 8" id="KW-0406">Ion transport</keyword>
<dbReference type="OrthoDB" id="448280at2759"/>
<evidence type="ECO:0000256" key="4">
    <source>
        <dbReference type="ARBA" id="ARBA00022692"/>
    </source>
</evidence>
<comment type="subcellular location">
    <subcellularLocation>
        <location evidence="1 8">Membrane</location>
        <topology evidence="1 8">Multi-pass membrane protein</topology>
    </subcellularLocation>
</comment>
<dbReference type="AlphaFoldDB" id="A0A0K9PW37"/>
<dbReference type="STRING" id="29655.A0A0K9PW37"/>
<evidence type="ECO:0000256" key="6">
    <source>
        <dbReference type="ARBA" id="ARBA00023065"/>
    </source>
</evidence>
<dbReference type="Proteomes" id="UP000036987">
    <property type="component" value="Unassembled WGS sequence"/>
</dbReference>
<evidence type="ECO:0000313" key="10">
    <source>
        <dbReference type="Proteomes" id="UP000036987"/>
    </source>
</evidence>
<evidence type="ECO:0000256" key="7">
    <source>
        <dbReference type="ARBA" id="ARBA00023136"/>
    </source>
</evidence>
<organism evidence="9 10">
    <name type="scientific">Zostera marina</name>
    <name type="common">Eelgrass</name>
    <dbReference type="NCBI Taxonomy" id="29655"/>
    <lineage>
        <taxon>Eukaryota</taxon>
        <taxon>Viridiplantae</taxon>
        <taxon>Streptophyta</taxon>
        <taxon>Embryophyta</taxon>
        <taxon>Tracheophyta</taxon>
        <taxon>Spermatophyta</taxon>
        <taxon>Magnoliopsida</taxon>
        <taxon>Liliopsida</taxon>
        <taxon>Zosteraceae</taxon>
        <taxon>Zostera</taxon>
    </lineage>
</organism>
<proteinExistence type="inferred from homology"/>
<keyword evidence="5 8" id="KW-1133">Transmembrane helix</keyword>
<keyword evidence="7 8" id="KW-0472">Membrane</keyword>
<dbReference type="EMBL" id="LFYR01000626">
    <property type="protein sequence ID" value="KMZ72465.1"/>
    <property type="molecule type" value="Genomic_DNA"/>
</dbReference>
<dbReference type="InterPro" id="IPR004698">
    <property type="entry name" value="Zn/Fe_permease_fun/pln"/>
</dbReference>
<comment type="caution">
    <text evidence="8">Lacks conserved residue(s) required for the propagation of feature annotation.</text>
</comment>
<feature type="transmembrane region" description="Helical" evidence="8">
    <location>
        <begin position="60"/>
        <end position="80"/>
    </location>
</feature>
<dbReference type="Pfam" id="PF02535">
    <property type="entry name" value="Zip"/>
    <property type="match status" value="1"/>
</dbReference>
<evidence type="ECO:0000313" key="9">
    <source>
        <dbReference type="EMBL" id="KMZ72465.1"/>
    </source>
</evidence>
<reference evidence="10" key="1">
    <citation type="journal article" date="2016" name="Nature">
        <title>The genome of the seagrass Zostera marina reveals angiosperm adaptation to the sea.</title>
        <authorList>
            <person name="Olsen J.L."/>
            <person name="Rouze P."/>
            <person name="Verhelst B."/>
            <person name="Lin Y.-C."/>
            <person name="Bayer T."/>
            <person name="Collen J."/>
            <person name="Dattolo E."/>
            <person name="De Paoli E."/>
            <person name="Dittami S."/>
            <person name="Maumus F."/>
            <person name="Michel G."/>
            <person name="Kersting A."/>
            <person name="Lauritano C."/>
            <person name="Lohaus R."/>
            <person name="Toepel M."/>
            <person name="Tonon T."/>
            <person name="Vanneste K."/>
            <person name="Amirebrahimi M."/>
            <person name="Brakel J."/>
            <person name="Bostroem C."/>
            <person name="Chovatia M."/>
            <person name="Grimwood J."/>
            <person name="Jenkins J.W."/>
            <person name="Jueterbock A."/>
            <person name="Mraz A."/>
            <person name="Stam W.T."/>
            <person name="Tice H."/>
            <person name="Bornberg-Bauer E."/>
            <person name="Green P.J."/>
            <person name="Pearson G.A."/>
            <person name="Procaccini G."/>
            <person name="Duarte C.M."/>
            <person name="Schmutz J."/>
            <person name="Reusch T.B.H."/>
            <person name="Van de Peer Y."/>
        </authorList>
    </citation>
    <scope>NUCLEOTIDE SEQUENCE [LARGE SCALE GENOMIC DNA]</scope>
    <source>
        <strain evidence="10">cv. Finnish</strain>
    </source>
</reference>
<evidence type="ECO:0000256" key="2">
    <source>
        <dbReference type="ARBA" id="ARBA00006939"/>
    </source>
</evidence>
<feature type="transmembrane region" description="Helical" evidence="8">
    <location>
        <begin position="92"/>
        <end position="113"/>
    </location>
</feature>
<dbReference type="PANTHER" id="PTHR11040">
    <property type="entry name" value="ZINC/IRON TRANSPORTER"/>
    <property type="match status" value="1"/>
</dbReference>
<keyword evidence="3 8" id="KW-0813">Transport</keyword>
<evidence type="ECO:0000256" key="1">
    <source>
        <dbReference type="ARBA" id="ARBA00004141"/>
    </source>
</evidence>